<comment type="similarity">
    <text evidence="2">Belongs to the small GTPase superfamily. Rho family.</text>
</comment>
<dbReference type="GO" id="GO:0003924">
    <property type="term" value="F:GTPase activity"/>
    <property type="evidence" value="ECO:0007669"/>
    <property type="project" value="InterPro"/>
</dbReference>
<dbReference type="InterPro" id="IPR005225">
    <property type="entry name" value="Small_GTP-bd"/>
</dbReference>
<reference evidence="11" key="1">
    <citation type="submission" date="2022-03" db="EMBL/GenBank/DDBJ databases">
        <authorList>
            <person name="Alioto T."/>
            <person name="Alioto T."/>
            <person name="Gomez Garrido J."/>
        </authorList>
    </citation>
    <scope>NUCLEOTIDE SEQUENCE</scope>
</reference>
<dbReference type="Proteomes" id="UP001295444">
    <property type="component" value="Chromosome 09"/>
</dbReference>
<dbReference type="PROSITE" id="PS51420">
    <property type="entry name" value="RHO"/>
    <property type="match status" value="1"/>
</dbReference>
<feature type="compositionally biased region" description="Polar residues" evidence="10">
    <location>
        <begin position="56"/>
        <end position="68"/>
    </location>
</feature>
<dbReference type="PRINTS" id="PR00449">
    <property type="entry name" value="RASTRNSFRMNG"/>
</dbReference>
<evidence type="ECO:0000256" key="1">
    <source>
        <dbReference type="ARBA" id="ARBA00004342"/>
    </source>
</evidence>
<keyword evidence="6" id="KW-0342">GTP-binding</keyword>
<evidence type="ECO:0000256" key="4">
    <source>
        <dbReference type="ARBA" id="ARBA00022481"/>
    </source>
</evidence>
<dbReference type="Gene3D" id="3.40.50.300">
    <property type="entry name" value="P-loop containing nucleotide triphosphate hydrolases"/>
    <property type="match status" value="1"/>
</dbReference>
<evidence type="ECO:0000256" key="6">
    <source>
        <dbReference type="ARBA" id="ARBA00023134"/>
    </source>
</evidence>
<dbReference type="SUPFAM" id="SSF52540">
    <property type="entry name" value="P-loop containing nucleoside triphosphate hydrolases"/>
    <property type="match status" value="1"/>
</dbReference>
<sequence>MSVMHLRSKGTVSDVTEVTEGAGGTVSDVTEGAVSDVTEGVGGTVSNVEGVGGTVSDVTESAGGTVSDVTEGGGTFSEVTESAGGWLVMSRRAWGGRLVMSRRAWGGRLVMSWRARWDAVRLFQLVLGLLTSGRQRGESGRSGRKRRVELALWDTAGQEDYDRLRPLSYPDTDVILMCFSIDSPDSLENIPEKWTPEVKHFCPNVPIILVGNKKDLRNDEHTRRELAKMKQEPVKPEEGRDMANRISAFGYLECSAKTKDGVREVFEMATRAALQAKRGRKKNTCELL</sequence>
<feature type="region of interest" description="Disordered" evidence="10">
    <location>
        <begin position="38"/>
        <end position="75"/>
    </location>
</feature>
<dbReference type="PROSITE" id="PS51421">
    <property type="entry name" value="RAS"/>
    <property type="match status" value="1"/>
</dbReference>
<dbReference type="NCBIfam" id="TIGR00231">
    <property type="entry name" value="small_GTP"/>
    <property type="match status" value="1"/>
</dbReference>
<dbReference type="InterPro" id="IPR027417">
    <property type="entry name" value="P-loop_NTPase"/>
</dbReference>
<dbReference type="PANTHER" id="PTHR24072">
    <property type="entry name" value="RHO FAMILY GTPASE"/>
    <property type="match status" value="1"/>
</dbReference>
<dbReference type="SMART" id="SM00175">
    <property type="entry name" value="RAB"/>
    <property type="match status" value="1"/>
</dbReference>
<dbReference type="EMBL" id="OW240920">
    <property type="protein sequence ID" value="CAH2317120.1"/>
    <property type="molecule type" value="Genomic_DNA"/>
</dbReference>
<dbReference type="InterPro" id="IPR001806">
    <property type="entry name" value="Small_GTPase"/>
</dbReference>
<comment type="subcellular location">
    <subcellularLocation>
        <location evidence="1">Cell membrane</location>
        <topology evidence="1">Lipid-anchor</topology>
        <orientation evidence="1">Cytoplasmic side</orientation>
    </subcellularLocation>
</comment>
<dbReference type="Pfam" id="PF00071">
    <property type="entry name" value="Ras"/>
    <property type="match status" value="1"/>
</dbReference>
<evidence type="ECO:0000256" key="10">
    <source>
        <dbReference type="SAM" id="MobiDB-lite"/>
    </source>
</evidence>
<keyword evidence="8" id="KW-0449">Lipoprotein</keyword>
<keyword evidence="12" id="KW-1185">Reference proteome</keyword>
<keyword evidence="7" id="KW-0472">Membrane</keyword>
<dbReference type="AlphaFoldDB" id="A0AAD1WKI4"/>
<evidence type="ECO:0000256" key="8">
    <source>
        <dbReference type="ARBA" id="ARBA00023288"/>
    </source>
</evidence>
<evidence type="ECO:0000256" key="5">
    <source>
        <dbReference type="ARBA" id="ARBA00022741"/>
    </source>
</evidence>
<organism evidence="11 12">
    <name type="scientific">Pelobates cultripes</name>
    <name type="common">Western spadefoot toad</name>
    <dbReference type="NCBI Taxonomy" id="61616"/>
    <lineage>
        <taxon>Eukaryota</taxon>
        <taxon>Metazoa</taxon>
        <taxon>Chordata</taxon>
        <taxon>Craniata</taxon>
        <taxon>Vertebrata</taxon>
        <taxon>Euteleostomi</taxon>
        <taxon>Amphibia</taxon>
        <taxon>Batrachia</taxon>
        <taxon>Anura</taxon>
        <taxon>Pelobatoidea</taxon>
        <taxon>Pelobatidae</taxon>
        <taxon>Pelobates</taxon>
    </lineage>
</organism>
<evidence type="ECO:0000313" key="12">
    <source>
        <dbReference type="Proteomes" id="UP001295444"/>
    </source>
</evidence>
<dbReference type="GO" id="GO:0005525">
    <property type="term" value="F:GTP binding"/>
    <property type="evidence" value="ECO:0007669"/>
    <property type="project" value="UniProtKB-KW"/>
</dbReference>
<dbReference type="FunFam" id="3.40.50.300:FF:000983">
    <property type="entry name" value="Rho family GTPase"/>
    <property type="match status" value="1"/>
</dbReference>
<keyword evidence="4" id="KW-0488">Methylation</keyword>
<evidence type="ECO:0000256" key="3">
    <source>
        <dbReference type="ARBA" id="ARBA00022475"/>
    </source>
</evidence>
<keyword evidence="9" id="KW-0636">Prenylation</keyword>
<dbReference type="SMART" id="SM00173">
    <property type="entry name" value="RAS"/>
    <property type="match status" value="1"/>
</dbReference>
<name>A0AAD1WKI4_PELCU</name>
<evidence type="ECO:0000313" key="11">
    <source>
        <dbReference type="EMBL" id="CAH2317120.1"/>
    </source>
</evidence>
<evidence type="ECO:0000256" key="7">
    <source>
        <dbReference type="ARBA" id="ARBA00023136"/>
    </source>
</evidence>
<protein>
    <submittedName>
        <fullName evidence="11">Transforming -like</fullName>
    </submittedName>
</protein>
<dbReference type="GO" id="GO:0005886">
    <property type="term" value="C:plasma membrane"/>
    <property type="evidence" value="ECO:0007669"/>
    <property type="project" value="UniProtKB-SubCell"/>
</dbReference>
<evidence type="ECO:0000256" key="2">
    <source>
        <dbReference type="ARBA" id="ARBA00010142"/>
    </source>
</evidence>
<accession>A0AAD1WKI4</accession>
<dbReference type="GO" id="GO:0007264">
    <property type="term" value="P:small GTPase-mediated signal transduction"/>
    <property type="evidence" value="ECO:0007669"/>
    <property type="project" value="InterPro"/>
</dbReference>
<keyword evidence="5" id="KW-0547">Nucleotide-binding</keyword>
<dbReference type="SMART" id="SM00174">
    <property type="entry name" value="RHO"/>
    <property type="match status" value="1"/>
</dbReference>
<dbReference type="PROSITE" id="PS51419">
    <property type="entry name" value="RAB"/>
    <property type="match status" value="1"/>
</dbReference>
<proteinExistence type="inferred from homology"/>
<evidence type="ECO:0000256" key="9">
    <source>
        <dbReference type="ARBA" id="ARBA00023289"/>
    </source>
</evidence>
<gene>
    <name evidence="11" type="ORF">PECUL_23A035910</name>
</gene>
<dbReference type="InterPro" id="IPR003578">
    <property type="entry name" value="Small_GTPase_Rho"/>
</dbReference>
<keyword evidence="3" id="KW-1003">Cell membrane</keyword>